<proteinExistence type="predicted"/>
<keyword evidence="2" id="KW-1185">Reference proteome</keyword>
<name>A0AC60QYC9_IXOPE</name>
<dbReference type="Proteomes" id="UP000805193">
    <property type="component" value="Unassembled WGS sequence"/>
</dbReference>
<accession>A0AC60QYC9</accession>
<protein>
    <submittedName>
        <fullName evidence="1">Uncharacterized protein</fullName>
    </submittedName>
</protein>
<sequence>MFQRSCNDLLGVAEDDGICPTCEASNKLKDVKKDGDFFVVLDINKQLNHIIQMNKPALHEKLSGVVIDRESDASVISDITQAEAYVKLRSSGILQGSDLMLTFTVNELPVPQRFKVSALAGLWFERGRPNMTLFLGKFVEGVTTMEPVLWQHEDTFIQGLCVLRDMKLALEMSMVINGYKGPSPALNLLHFDLVWGFTVEYMHAVLLGVIRQITELLLSSANSSERYYIGSPCLVAAVD</sequence>
<evidence type="ECO:0000313" key="2">
    <source>
        <dbReference type="Proteomes" id="UP000805193"/>
    </source>
</evidence>
<organism evidence="1 2">
    <name type="scientific">Ixodes persulcatus</name>
    <name type="common">Taiga tick</name>
    <dbReference type="NCBI Taxonomy" id="34615"/>
    <lineage>
        <taxon>Eukaryota</taxon>
        <taxon>Metazoa</taxon>
        <taxon>Ecdysozoa</taxon>
        <taxon>Arthropoda</taxon>
        <taxon>Chelicerata</taxon>
        <taxon>Arachnida</taxon>
        <taxon>Acari</taxon>
        <taxon>Parasitiformes</taxon>
        <taxon>Ixodida</taxon>
        <taxon>Ixodoidea</taxon>
        <taxon>Ixodidae</taxon>
        <taxon>Ixodinae</taxon>
        <taxon>Ixodes</taxon>
    </lineage>
</organism>
<evidence type="ECO:0000313" key="1">
    <source>
        <dbReference type="EMBL" id="KAG0444699.1"/>
    </source>
</evidence>
<reference evidence="1 2" key="1">
    <citation type="journal article" date="2020" name="Cell">
        <title>Large-Scale Comparative Analyses of Tick Genomes Elucidate Their Genetic Diversity and Vector Capacities.</title>
        <authorList>
            <consortium name="Tick Genome and Microbiome Consortium (TIGMIC)"/>
            <person name="Jia N."/>
            <person name="Wang J."/>
            <person name="Shi W."/>
            <person name="Du L."/>
            <person name="Sun Y."/>
            <person name="Zhan W."/>
            <person name="Jiang J.F."/>
            <person name="Wang Q."/>
            <person name="Zhang B."/>
            <person name="Ji P."/>
            <person name="Bell-Sakyi L."/>
            <person name="Cui X.M."/>
            <person name="Yuan T.T."/>
            <person name="Jiang B.G."/>
            <person name="Yang W.F."/>
            <person name="Lam T.T."/>
            <person name="Chang Q.C."/>
            <person name="Ding S.J."/>
            <person name="Wang X.J."/>
            <person name="Zhu J.G."/>
            <person name="Ruan X.D."/>
            <person name="Zhao L."/>
            <person name="Wei J.T."/>
            <person name="Ye R.Z."/>
            <person name="Que T.C."/>
            <person name="Du C.H."/>
            <person name="Zhou Y.H."/>
            <person name="Cheng J.X."/>
            <person name="Dai P.F."/>
            <person name="Guo W.B."/>
            <person name="Han X.H."/>
            <person name="Huang E.J."/>
            <person name="Li L.F."/>
            <person name="Wei W."/>
            <person name="Gao Y.C."/>
            <person name="Liu J.Z."/>
            <person name="Shao H.Z."/>
            <person name="Wang X."/>
            <person name="Wang C.C."/>
            <person name="Yang T.C."/>
            <person name="Huo Q.B."/>
            <person name="Li W."/>
            <person name="Chen H.Y."/>
            <person name="Chen S.E."/>
            <person name="Zhou L.G."/>
            <person name="Ni X.B."/>
            <person name="Tian J.H."/>
            <person name="Sheng Y."/>
            <person name="Liu T."/>
            <person name="Pan Y.S."/>
            <person name="Xia L.Y."/>
            <person name="Li J."/>
            <person name="Zhao F."/>
            <person name="Cao W.C."/>
        </authorList>
    </citation>
    <scope>NUCLEOTIDE SEQUENCE [LARGE SCALE GENOMIC DNA]</scope>
    <source>
        <strain evidence="1">Iper-2018</strain>
    </source>
</reference>
<dbReference type="EMBL" id="JABSTQ010001613">
    <property type="protein sequence ID" value="KAG0444699.1"/>
    <property type="molecule type" value="Genomic_DNA"/>
</dbReference>
<comment type="caution">
    <text evidence="1">The sequence shown here is derived from an EMBL/GenBank/DDBJ whole genome shotgun (WGS) entry which is preliminary data.</text>
</comment>
<gene>
    <name evidence="1" type="ORF">HPB47_013491</name>
</gene>